<dbReference type="AlphaFoldDB" id="A0A2S2N9W9"/>
<organism evidence="1">
    <name type="scientific">Schizaphis graminum</name>
    <name type="common">Green bug aphid</name>
    <dbReference type="NCBI Taxonomy" id="13262"/>
    <lineage>
        <taxon>Eukaryota</taxon>
        <taxon>Metazoa</taxon>
        <taxon>Ecdysozoa</taxon>
        <taxon>Arthropoda</taxon>
        <taxon>Hexapoda</taxon>
        <taxon>Insecta</taxon>
        <taxon>Pterygota</taxon>
        <taxon>Neoptera</taxon>
        <taxon>Paraneoptera</taxon>
        <taxon>Hemiptera</taxon>
        <taxon>Sternorrhyncha</taxon>
        <taxon>Aphidomorpha</taxon>
        <taxon>Aphidoidea</taxon>
        <taxon>Aphididae</taxon>
        <taxon>Aphidini</taxon>
        <taxon>Schizaphis</taxon>
    </lineage>
</organism>
<sequence>MEIRGSNRSITHTGPSGHGDIRYGQRVPGNSITIFCIYNNVITYASISRYTPSPCAHIMYILNTCHLLTLDTLRNAVKARSIPTTIEHYLYFIVKKRSEIVYLQQGGFYVL</sequence>
<gene>
    <name evidence="1" type="ORF">g.52259</name>
</gene>
<reference evidence="1" key="1">
    <citation type="submission" date="2018-04" db="EMBL/GenBank/DDBJ databases">
        <title>Transcriptome of Schizaphis graminum biotype I.</title>
        <authorList>
            <person name="Scully E.D."/>
            <person name="Geib S.M."/>
            <person name="Palmer N.A."/>
            <person name="Koch K."/>
            <person name="Bradshaw J."/>
            <person name="Heng-Moss T."/>
            <person name="Sarath G."/>
        </authorList>
    </citation>
    <scope>NUCLEOTIDE SEQUENCE</scope>
</reference>
<dbReference type="EMBL" id="GGMR01001395">
    <property type="protein sequence ID" value="MBY14014.1"/>
    <property type="molecule type" value="Transcribed_RNA"/>
</dbReference>
<protein>
    <submittedName>
        <fullName evidence="1">Uncharacterized protein</fullName>
    </submittedName>
</protein>
<evidence type="ECO:0000313" key="1">
    <source>
        <dbReference type="EMBL" id="MBY14014.1"/>
    </source>
</evidence>
<name>A0A2S2N9W9_SCHGA</name>
<accession>A0A2S2N9W9</accession>
<proteinExistence type="predicted"/>